<dbReference type="Proteomes" id="UP000567186">
    <property type="component" value="Unassembled WGS sequence"/>
</dbReference>
<comment type="caution">
    <text evidence="2">The sequence shown here is derived from an EMBL/GenBank/DDBJ whole genome shotgun (WGS) entry which is preliminary data.</text>
</comment>
<dbReference type="InterPro" id="IPR011042">
    <property type="entry name" value="6-blade_b-propeller_TolB-like"/>
</dbReference>
<dbReference type="EMBL" id="JABCKY010000006">
    <property type="protein sequence ID" value="NMT64812.1"/>
    <property type="molecule type" value="Genomic_DNA"/>
</dbReference>
<gene>
    <name evidence="2" type="ORF">HIU99_14580</name>
</gene>
<evidence type="ECO:0000313" key="2">
    <source>
        <dbReference type="EMBL" id="NMT64812.1"/>
    </source>
</evidence>
<feature type="domain" description="Pyrroloquinoline quinone-dependent pyranose dehydrogenase beta-propeller" evidence="1">
    <location>
        <begin position="185"/>
        <end position="314"/>
    </location>
</feature>
<dbReference type="PANTHER" id="PTHR33546">
    <property type="entry name" value="LARGE, MULTIFUNCTIONAL SECRETED PROTEIN-RELATED"/>
    <property type="match status" value="1"/>
</dbReference>
<feature type="domain" description="Pyrroloquinoline quinone-dependent pyranose dehydrogenase beta-propeller" evidence="1">
    <location>
        <begin position="356"/>
        <end position="462"/>
    </location>
</feature>
<reference evidence="2 3" key="1">
    <citation type="submission" date="2020-04" db="EMBL/GenBank/DDBJ databases">
        <title>Marinobacter oceani sp. nov., isolated from marine solar saltern.</title>
        <authorList>
            <person name="Chen X.-Y."/>
        </authorList>
    </citation>
    <scope>NUCLEOTIDE SEQUENCE [LARGE SCALE GENOMIC DNA]</scope>
    <source>
        <strain evidence="2 3">W62</strain>
    </source>
</reference>
<dbReference type="Pfam" id="PF22807">
    <property type="entry name" value="TrAA12"/>
    <property type="match status" value="2"/>
</dbReference>
<dbReference type="InterPro" id="IPR011041">
    <property type="entry name" value="Quinoprot_gluc/sorb_DH_b-prop"/>
</dbReference>
<evidence type="ECO:0000313" key="3">
    <source>
        <dbReference type="Proteomes" id="UP000567186"/>
    </source>
</evidence>
<dbReference type="AlphaFoldDB" id="A0A7Y0WTG3"/>
<dbReference type="PANTHER" id="PTHR33546:SF1">
    <property type="entry name" value="LARGE, MULTIFUNCTIONAL SECRETED PROTEIN"/>
    <property type="match status" value="1"/>
</dbReference>
<sequence>MRIIERHRLPTAEPGHRLYQSSAGAGTFRRTAFALALLPLLVLLSACGGHARLPAQAGTGSDPALPEPPGNLFPTVEIAPAVGWKNGATPTPAADMEVTPFAEDLDHPRWLYVLPNGDVLVAETNAPPGKSGIDGIKGWIMNWVMKRAGAAVPSANRITLLRDLDGDGKAEFRSVFLQGLHSPFGMALVGDTLYVANANALLKVPYRRGETTITAAPTKVTDLPGKGDELNHHWTKSLLASADGAHLYVGVGSNSNVAENGMHVEHMRAAILEVDAATGATRVFASGLRNPVGLDWEPHTGALWAVVNERDELGSDLVPDYLTSVRRDAFYGWPYSYYGQHVDERVSPQQPELVARAVSPDFALGAHVAPLGLAFNDNSVAGFGEGAFVGLHGSWNRRPLNGYEVVFVPFTDGRPSGPMRIVLSDFLDADGNARGRPVGVSLDKQGGLLVADDVGNAVWRVTAACHDNRLRNGAVQNCSERP</sequence>
<name>A0A7Y0WTG3_9GAMM</name>
<organism evidence="2 3">
    <name type="scientific">Marinobacter orientalis</name>
    <dbReference type="NCBI Taxonomy" id="1928859"/>
    <lineage>
        <taxon>Bacteria</taxon>
        <taxon>Pseudomonadati</taxon>
        <taxon>Pseudomonadota</taxon>
        <taxon>Gammaproteobacteria</taxon>
        <taxon>Pseudomonadales</taxon>
        <taxon>Marinobacteraceae</taxon>
        <taxon>Marinobacter</taxon>
    </lineage>
</organism>
<dbReference type="SUPFAM" id="SSF50952">
    <property type="entry name" value="Soluble quinoprotein glucose dehydrogenase"/>
    <property type="match status" value="1"/>
</dbReference>
<proteinExistence type="predicted"/>
<protein>
    <submittedName>
        <fullName evidence="2">Sorbosone dehydrogenase family protein</fullName>
    </submittedName>
</protein>
<evidence type="ECO:0000259" key="1">
    <source>
        <dbReference type="Pfam" id="PF22807"/>
    </source>
</evidence>
<keyword evidence="3" id="KW-1185">Reference proteome</keyword>
<dbReference type="InterPro" id="IPR054539">
    <property type="entry name" value="Beta-prop_PDH"/>
</dbReference>
<dbReference type="Gene3D" id="2.120.10.30">
    <property type="entry name" value="TolB, C-terminal domain"/>
    <property type="match status" value="1"/>
</dbReference>
<accession>A0A7Y0WTG3</accession>
<dbReference type="OrthoDB" id="9770043at2"/>